<organism evidence="2 3">
    <name type="scientific">Mycena maculata</name>
    <dbReference type="NCBI Taxonomy" id="230809"/>
    <lineage>
        <taxon>Eukaryota</taxon>
        <taxon>Fungi</taxon>
        <taxon>Dikarya</taxon>
        <taxon>Basidiomycota</taxon>
        <taxon>Agaricomycotina</taxon>
        <taxon>Agaricomycetes</taxon>
        <taxon>Agaricomycetidae</taxon>
        <taxon>Agaricales</taxon>
        <taxon>Marasmiineae</taxon>
        <taxon>Mycenaceae</taxon>
        <taxon>Mycena</taxon>
    </lineage>
</organism>
<dbReference type="InterPro" id="IPR040521">
    <property type="entry name" value="KDZ"/>
</dbReference>
<dbReference type="Pfam" id="PF18803">
    <property type="entry name" value="CxC2"/>
    <property type="match status" value="1"/>
</dbReference>
<dbReference type="EMBL" id="JARJLG010000179">
    <property type="protein sequence ID" value="KAJ7731904.1"/>
    <property type="molecule type" value="Genomic_DNA"/>
</dbReference>
<dbReference type="AlphaFoldDB" id="A0AAD7HZX9"/>
<name>A0AAD7HZX9_9AGAR</name>
<accession>A0AAD7HZX9</accession>
<dbReference type="InterPro" id="IPR041457">
    <property type="entry name" value="CxC2_KDZ-assoc"/>
</dbReference>
<comment type="caution">
    <text evidence="2">The sequence shown here is derived from an EMBL/GenBank/DDBJ whole genome shotgun (WGS) entry which is preliminary data.</text>
</comment>
<keyword evidence="3" id="KW-1185">Reference proteome</keyword>
<proteinExistence type="predicted"/>
<protein>
    <recommendedName>
        <fullName evidence="1">CxC2-like cysteine cluster KDZ transposase-associated domain-containing protein</fullName>
    </recommendedName>
</protein>
<dbReference type="Proteomes" id="UP001215280">
    <property type="component" value="Unassembled WGS sequence"/>
</dbReference>
<sequence length="1074" mass="121679">MASRRPGRRLRRDNNVTIEDATPREVTNISGDTGIYFSADGDRRVEELLNVSHKKRRVQPNELQDDYSLWIPIPEDGYEDNGGCDLDGAANTLDHVSSDAATTKRKRYASSDDPMSLWRPMKGFFLDEILWHEGLGDNIEEPQCAHCKTAYKPTTARLFKCQECGEFVQCKNCCLENHARTPLHVIKEWAGKFWVECTLADIGLVYQLGHGGLPCIYPDERIHRLTVIEAPTIYQIQLRYCKCSKSDYANNLQQLLRNRWYPATVTNPGTCATFKTLEAYRLYNVIGNMNVHDFVRAMERTTNTTAASGMTWLPDRYKQFQRMTRQWAFLQRLKRVGRGHDPAGVEQTGLGGTAVNCWLCPQEGKNLPSDWRNVDPKYRFLYMLLLAVDANFKLRNQMRANEIDDPPLGPGWGYWVEPQCYRRHLRKYVAEKDASTCIAFAALLQKDTRLTTGLCASGVGGCVCARHECVRPNGLGDLQKGERYANMDYIVLAALLGFSLMLLTISYDIGCQWKKNLRARNEKMPTELRLDFESFTFQCALPVWHAGSHNEDCQNENSLSFKTGVGKSDGEGVERTWAVLNPAAYQTKDAERGLRADVIEDRIDNHNFMKNLGKGDSLQRKLIVAIAEWERQVKEFEEVSATVERDVRKEWKKDIEAWHADPSKKNPYQLNRQDCPSEAEVRLQVRKDEEALVAGGSTVLQGSSATAFLTAGLQIEDAQSRILAELGGTVLVTADRENKIQEWRHALLVKIGKFRDLQKAYMPGAARIIAEIEADRDEDATPPKPERIALFMPSVMPKGADSLRGCVRGLLDMEAKLRVAQCDNSLVKLRSRLHAKRHLIYFRNEHVTGQVSATKAGALIGCVGERVEAIAKQYRRGRGVLIALKGEDYMPQFRKLWKEDLDLDGDAGDSDAAARKRLAMIGSGKGARAPRNAPGASNVLDMDGPWCHGRSVRVEWARARARKIRWEEEVMTLREEMRRALRYLGWQAWWWREHAALREEVSQGTGAGLRAYALKQAPWHEHLAQFFQRKWKMPVLAAAQHLMMLEAAAEVEGADLDQFFTQHNTVVPATSTTE</sequence>
<evidence type="ECO:0000313" key="2">
    <source>
        <dbReference type="EMBL" id="KAJ7731904.1"/>
    </source>
</evidence>
<dbReference type="PANTHER" id="PTHR33096:SF1">
    <property type="entry name" value="CXC1-LIKE CYSTEINE CLUSTER ASSOCIATED WITH KDZ TRANSPOSASES DOMAIN-CONTAINING PROTEIN"/>
    <property type="match status" value="1"/>
</dbReference>
<reference evidence="2" key="1">
    <citation type="submission" date="2023-03" db="EMBL/GenBank/DDBJ databases">
        <title>Massive genome expansion in bonnet fungi (Mycena s.s.) driven by repeated elements and novel gene families across ecological guilds.</title>
        <authorList>
            <consortium name="Lawrence Berkeley National Laboratory"/>
            <person name="Harder C.B."/>
            <person name="Miyauchi S."/>
            <person name="Viragh M."/>
            <person name="Kuo A."/>
            <person name="Thoen E."/>
            <person name="Andreopoulos B."/>
            <person name="Lu D."/>
            <person name="Skrede I."/>
            <person name="Drula E."/>
            <person name="Henrissat B."/>
            <person name="Morin E."/>
            <person name="Kohler A."/>
            <person name="Barry K."/>
            <person name="LaButti K."/>
            <person name="Morin E."/>
            <person name="Salamov A."/>
            <person name="Lipzen A."/>
            <person name="Mereny Z."/>
            <person name="Hegedus B."/>
            <person name="Baldrian P."/>
            <person name="Stursova M."/>
            <person name="Weitz H."/>
            <person name="Taylor A."/>
            <person name="Grigoriev I.V."/>
            <person name="Nagy L.G."/>
            <person name="Martin F."/>
            <person name="Kauserud H."/>
        </authorList>
    </citation>
    <scope>NUCLEOTIDE SEQUENCE</scope>
    <source>
        <strain evidence="2">CBHHK188m</strain>
    </source>
</reference>
<gene>
    <name evidence="2" type="ORF">DFH07DRAFT_968567</name>
</gene>
<feature type="domain" description="CxC2-like cysteine cluster KDZ transposase-associated" evidence="1">
    <location>
        <begin position="199"/>
        <end position="305"/>
    </location>
</feature>
<dbReference type="PANTHER" id="PTHR33096">
    <property type="entry name" value="CXC2 DOMAIN-CONTAINING PROTEIN"/>
    <property type="match status" value="1"/>
</dbReference>
<dbReference type="Pfam" id="PF18758">
    <property type="entry name" value="KDZ"/>
    <property type="match status" value="1"/>
</dbReference>
<evidence type="ECO:0000313" key="3">
    <source>
        <dbReference type="Proteomes" id="UP001215280"/>
    </source>
</evidence>
<evidence type="ECO:0000259" key="1">
    <source>
        <dbReference type="Pfam" id="PF18803"/>
    </source>
</evidence>